<dbReference type="InterPro" id="IPR025184">
    <property type="entry name" value="AadA_C"/>
</dbReference>
<dbReference type="GO" id="GO:0016740">
    <property type="term" value="F:transferase activity"/>
    <property type="evidence" value="ECO:0007669"/>
    <property type="project" value="UniProtKB-KW"/>
</dbReference>
<dbReference type="Pfam" id="PF13427">
    <property type="entry name" value="AadA_C"/>
    <property type="match status" value="1"/>
</dbReference>
<dbReference type="RefSeq" id="WP_050353925.1">
    <property type="nucleotide sequence ID" value="NZ_LGSS01000001.1"/>
</dbReference>
<evidence type="ECO:0000256" key="1">
    <source>
        <dbReference type="ARBA" id="ARBA00022679"/>
    </source>
</evidence>
<keyword evidence="4" id="KW-1185">Reference proteome</keyword>
<dbReference type="AlphaFoldDB" id="A0A0L0WFE4"/>
<evidence type="ECO:0000259" key="2">
    <source>
        <dbReference type="Pfam" id="PF13427"/>
    </source>
</evidence>
<sequence length="268" mass="31930">MNERIPNILKPLLNEYVVKLKDCYKDNIFGVYIYNSVALGAFDVNKSDIDILTIINRDFTNEEIVKLKVIHDELKSKFKYAKKMEGMYIRIDNLGKVNSEIEPYVYFENGKLHDSGYYDINYVTWWTLKNNGIEINSPSISELNIDINWNHILLTMNYNLNDYWKKKSDKKLIFLLDEWVEFSVLTLCRILFTLDNKKISSKCEALKYTMNCVPDDWKLLVKEAMRIRENSSKKSLYKSRIRRSKETKKFIKYIINYCNEKYELSSVY</sequence>
<dbReference type="Proteomes" id="UP000037267">
    <property type="component" value="Unassembled WGS sequence"/>
</dbReference>
<dbReference type="Gene3D" id="3.30.460.10">
    <property type="entry name" value="Beta Polymerase, domain 2"/>
    <property type="match status" value="1"/>
</dbReference>
<organism evidence="3 4">
    <name type="scientific">Gottschalkia purinilytica</name>
    <name type="common">Clostridium purinilyticum</name>
    <dbReference type="NCBI Taxonomy" id="1503"/>
    <lineage>
        <taxon>Bacteria</taxon>
        <taxon>Bacillati</taxon>
        <taxon>Bacillota</taxon>
        <taxon>Tissierellia</taxon>
        <taxon>Tissierellales</taxon>
        <taxon>Gottschalkiaceae</taxon>
        <taxon>Gottschalkia</taxon>
    </lineage>
</organism>
<accession>A0A0L0WFE4</accession>
<proteinExistence type="predicted"/>
<dbReference type="SUPFAM" id="SSF81301">
    <property type="entry name" value="Nucleotidyltransferase"/>
    <property type="match status" value="1"/>
</dbReference>
<reference evidence="4" key="1">
    <citation type="submission" date="2015-07" db="EMBL/GenBank/DDBJ databases">
        <title>Draft genome sequence of the purine-degrading Gottschalkia purinilyticum DSM 1384 (formerly Clostridium purinilyticum).</title>
        <authorList>
            <person name="Poehlein A."/>
            <person name="Schiel-Bengelsdorf B."/>
            <person name="Bengelsdorf F.R."/>
            <person name="Daniel R."/>
            <person name="Duerre P."/>
        </authorList>
    </citation>
    <scope>NUCLEOTIDE SEQUENCE [LARGE SCALE GENOMIC DNA]</scope>
    <source>
        <strain evidence="4">DSM 1384</strain>
    </source>
</reference>
<gene>
    <name evidence="3" type="ORF">CLPU_1c03720</name>
</gene>
<dbReference type="PATRIC" id="fig|1503.3.peg.1250"/>
<dbReference type="InterPro" id="IPR043519">
    <property type="entry name" value="NT_sf"/>
</dbReference>
<dbReference type="EMBL" id="LGSS01000001">
    <property type="protein sequence ID" value="KNF10207.1"/>
    <property type="molecule type" value="Genomic_DNA"/>
</dbReference>
<dbReference type="STRING" id="1503.CLPU_1c03720"/>
<keyword evidence="1" id="KW-0808">Transferase</keyword>
<name>A0A0L0WFE4_GOTPU</name>
<dbReference type="OrthoDB" id="1933376at2"/>
<protein>
    <recommendedName>
        <fullName evidence="2">Adenylyltransferase AadA C-terminal domain-containing protein</fullName>
    </recommendedName>
</protein>
<evidence type="ECO:0000313" key="3">
    <source>
        <dbReference type="EMBL" id="KNF10207.1"/>
    </source>
</evidence>
<comment type="caution">
    <text evidence="3">The sequence shown here is derived from an EMBL/GenBank/DDBJ whole genome shotgun (WGS) entry which is preliminary data.</text>
</comment>
<evidence type="ECO:0000313" key="4">
    <source>
        <dbReference type="Proteomes" id="UP000037267"/>
    </source>
</evidence>
<feature type="domain" description="Adenylyltransferase AadA C-terminal" evidence="2">
    <location>
        <begin position="182"/>
        <end position="239"/>
    </location>
</feature>